<dbReference type="Proteomes" id="UP000186955">
    <property type="component" value="Unassembled WGS sequence"/>
</dbReference>
<gene>
    <name evidence="1" type="ORF">PENSUB_6107</name>
</gene>
<dbReference type="EMBL" id="MNBE01000583">
    <property type="protein sequence ID" value="OKP07147.1"/>
    <property type="molecule type" value="Genomic_DNA"/>
</dbReference>
<dbReference type="AlphaFoldDB" id="A0A1Q5U3V8"/>
<evidence type="ECO:0000313" key="1">
    <source>
        <dbReference type="EMBL" id="OKP07147.1"/>
    </source>
</evidence>
<comment type="caution">
    <text evidence="1">The sequence shown here is derived from an EMBL/GenBank/DDBJ whole genome shotgun (WGS) entry which is preliminary data.</text>
</comment>
<evidence type="ECO:0000313" key="2">
    <source>
        <dbReference type="Proteomes" id="UP000186955"/>
    </source>
</evidence>
<name>A0A1Q5U3V8_9EURO</name>
<keyword evidence="2" id="KW-1185">Reference proteome</keyword>
<accession>A0A1Q5U3V8</accession>
<sequence>MFQIITGSGWGQHAFGLAPCFARASNNAACDNANNSKLEARRADGYRSVAYFVN</sequence>
<protein>
    <submittedName>
        <fullName evidence="1">Uncharacterized protein</fullName>
    </submittedName>
</protein>
<reference evidence="1 2" key="1">
    <citation type="submission" date="2016-10" db="EMBL/GenBank/DDBJ databases">
        <title>Genome sequence of the ascomycete fungus Penicillium subrubescens.</title>
        <authorList>
            <person name="De Vries R.P."/>
            <person name="Peng M."/>
            <person name="Dilokpimol A."/>
            <person name="Hilden K."/>
            <person name="Makela M.R."/>
            <person name="Grigoriev I."/>
            <person name="Riley R."/>
            <person name="Granchi Z."/>
        </authorList>
    </citation>
    <scope>NUCLEOTIDE SEQUENCE [LARGE SCALE GENOMIC DNA]</scope>
    <source>
        <strain evidence="1 2">CBS 132785</strain>
    </source>
</reference>
<organism evidence="1 2">
    <name type="scientific">Penicillium subrubescens</name>
    <dbReference type="NCBI Taxonomy" id="1316194"/>
    <lineage>
        <taxon>Eukaryota</taxon>
        <taxon>Fungi</taxon>
        <taxon>Dikarya</taxon>
        <taxon>Ascomycota</taxon>
        <taxon>Pezizomycotina</taxon>
        <taxon>Eurotiomycetes</taxon>
        <taxon>Eurotiomycetidae</taxon>
        <taxon>Eurotiales</taxon>
        <taxon>Aspergillaceae</taxon>
        <taxon>Penicillium</taxon>
    </lineage>
</organism>
<proteinExistence type="predicted"/>